<evidence type="ECO:0000256" key="2">
    <source>
        <dbReference type="ARBA" id="ARBA00004370"/>
    </source>
</evidence>
<evidence type="ECO:0000313" key="13">
    <source>
        <dbReference type="EMBL" id="KEZ21393.1"/>
    </source>
</evidence>
<comment type="subcellular location">
    <subcellularLocation>
        <location evidence="2">Membrane</location>
    </subcellularLocation>
</comment>
<dbReference type="Pfam" id="PF01127">
    <property type="entry name" value="Sdh_cyt"/>
    <property type="match status" value="1"/>
</dbReference>
<dbReference type="EMBL" id="JGVR01000001">
    <property type="protein sequence ID" value="KEZ21393.1"/>
    <property type="molecule type" value="Genomic_DNA"/>
</dbReference>
<dbReference type="GO" id="GO:0009055">
    <property type="term" value="F:electron transfer activity"/>
    <property type="evidence" value="ECO:0007669"/>
    <property type="project" value="InterPro"/>
</dbReference>
<evidence type="ECO:0000256" key="8">
    <source>
        <dbReference type="ARBA" id="ARBA00022989"/>
    </source>
</evidence>
<evidence type="ECO:0000256" key="3">
    <source>
        <dbReference type="ARBA" id="ARBA00007244"/>
    </source>
</evidence>
<keyword evidence="8" id="KW-1133">Transmembrane helix</keyword>
<dbReference type="Gene3D" id="1.20.1300.10">
    <property type="entry name" value="Fumarate reductase/succinate dehydrogenase, transmembrane subunit"/>
    <property type="match status" value="1"/>
</dbReference>
<comment type="similarity">
    <text evidence="3">Belongs to the cytochrome b560 family.</text>
</comment>
<dbReference type="PIRSF" id="PIRSF000178">
    <property type="entry name" value="SDH_cyt_b560"/>
    <property type="match status" value="1"/>
</dbReference>
<dbReference type="CDD" id="cd03499">
    <property type="entry name" value="SQR_TypeC_SdhC"/>
    <property type="match status" value="1"/>
</dbReference>
<comment type="caution">
    <text evidence="13">The sequence shown here is derived from an EMBL/GenBank/DDBJ whole genome shotgun (WGS) entry which is preliminary data.</text>
</comment>
<dbReference type="RefSeq" id="WP_004210189.1">
    <property type="nucleotide sequence ID" value="NZ_CAUUIR010000017.1"/>
</dbReference>
<comment type="cofactor">
    <cofactor evidence="12">
        <name>heme</name>
        <dbReference type="ChEBI" id="CHEBI:30413"/>
    </cofactor>
    <text evidence="12">The heme is bound between the two transmembrane subunits.</text>
</comment>
<keyword evidence="5 12" id="KW-0349">Heme</keyword>
<feature type="binding site" description="axial binding residue" evidence="12">
    <location>
        <position position="62"/>
    </location>
    <ligand>
        <name>heme</name>
        <dbReference type="ChEBI" id="CHEBI:30413"/>
        <note>ligand shared with second transmembrane subunit</note>
    </ligand>
    <ligandPart>
        <name>Fe</name>
        <dbReference type="ChEBI" id="CHEBI:18248"/>
    </ligandPart>
</feature>
<keyword evidence="10" id="KW-0472">Membrane</keyword>
<dbReference type="GO" id="GO:0006099">
    <property type="term" value="P:tricarboxylic acid cycle"/>
    <property type="evidence" value="ECO:0007669"/>
    <property type="project" value="InterPro"/>
</dbReference>
<evidence type="ECO:0000313" key="14">
    <source>
        <dbReference type="Proteomes" id="UP000028534"/>
    </source>
</evidence>
<evidence type="ECO:0000256" key="7">
    <source>
        <dbReference type="ARBA" id="ARBA00022723"/>
    </source>
</evidence>
<dbReference type="eggNOG" id="COG2009">
    <property type="taxonomic scope" value="Bacteria"/>
</dbReference>
<evidence type="ECO:0000256" key="6">
    <source>
        <dbReference type="ARBA" id="ARBA00022692"/>
    </source>
</evidence>
<evidence type="ECO:0000256" key="11">
    <source>
        <dbReference type="ARBA" id="ARBA00025912"/>
    </source>
</evidence>
<dbReference type="GeneID" id="57780183"/>
<keyword evidence="7 12" id="KW-0479">Metal-binding</keyword>
<evidence type="ECO:0000256" key="1">
    <source>
        <dbReference type="ARBA" id="ARBA00004050"/>
    </source>
</evidence>
<comment type="subunit">
    <text evidence="11">Part of an enzyme complex containing four subunits: a flavoprotein, an iron-sulfur protein, plus two membrane-anchoring proteins, SdhC and SdhD. The complex can form homotrimers.</text>
</comment>
<dbReference type="InterPro" id="IPR000701">
    <property type="entry name" value="SuccDH_FuR_B_TM-su"/>
</dbReference>
<dbReference type="Proteomes" id="UP000028534">
    <property type="component" value="Unassembled WGS sequence"/>
</dbReference>
<name>A0A085KBA4_SPHYA</name>
<proteinExistence type="inferred from homology"/>
<evidence type="ECO:0000256" key="12">
    <source>
        <dbReference type="PIRSR" id="PIRSR000178-1"/>
    </source>
</evidence>
<keyword evidence="9 12" id="KW-0408">Iron</keyword>
<dbReference type="GO" id="GO:0046872">
    <property type="term" value="F:metal ion binding"/>
    <property type="evidence" value="ECO:0007669"/>
    <property type="project" value="UniProtKB-KW"/>
</dbReference>
<keyword evidence="6" id="KW-0812">Transmembrane</keyword>
<gene>
    <name evidence="13" type="ORF">CP98_00070</name>
</gene>
<comment type="function">
    <text evidence="1">Membrane-anchoring subunit of succinate dehydrogenase (SDH).</text>
</comment>
<sequence>MAVSIIHRVTGNGLATAGALGLIWWLMAAATGPEAYATFVTCATSPIGYLVMAGLSWFFFQHLFSGLRHFVLDMGAGYDLKTSKTWSILTFVLSTIATAAFWAAICLGKF</sequence>
<dbReference type="PATRIC" id="fig|13690.10.peg.71"/>
<evidence type="ECO:0000256" key="9">
    <source>
        <dbReference type="ARBA" id="ARBA00023004"/>
    </source>
</evidence>
<organism evidence="13 14">
    <name type="scientific">Sphingobium yanoikuyae</name>
    <name type="common">Sphingomonas yanoikuyae</name>
    <dbReference type="NCBI Taxonomy" id="13690"/>
    <lineage>
        <taxon>Bacteria</taxon>
        <taxon>Pseudomonadati</taxon>
        <taxon>Pseudomonadota</taxon>
        <taxon>Alphaproteobacteria</taxon>
        <taxon>Sphingomonadales</taxon>
        <taxon>Sphingomonadaceae</taxon>
        <taxon>Sphingobium</taxon>
    </lineage>
</organism>
<dbReference type="NCBIfam" id="TIGR02970">
    <property type="entry name" value="succ_dehyd_cytB"/>
    <property type="match status" value="1"/>
</dbReference>
<protein>
    <recommendedName>
        <fullName evidence="4">Succinate dehydrogenase cytochrome b556 subunit</fullName>
    </recommendedName>
</protein>
<dbReference type="AlphaFoldDB" id="A0A085KBA4"/>
<reference evidence="13 14" key="1">
    <citation type="submission" date="2014-03" db="EMBL/GenBank/DDBJ databases">
        <title>Genome sequence of Sphingobium yanoikuyae B1.</title>
        <authorList>
            <person name="Gan H.M."/>
            <person name="Gan H.Y."/>
            <person name="Savka M.A."/>
        </authorList>
    </citation>
    <scope>NUCLEOTIDE SEQUENCE [LARGE SCALE GENOMIC DNA]</scope>
    <source>
        <strain evidence="13 14">B1</strain>
    </source>
</reference>
<evidence type="ECO:0000256" key="10">
    <source>
        <dbReference type="ARBA" id="ARBA00023136"/>
    </source>
</evidence>
<dbReference type="InterPro" id="IPR014314">
    <property type="entry name" value="Succ_DH_cytb556"/>
</dbReference>
<dbReference type="SUPFAM" id="SSF81343">
    <property type="entry name" value="Fumarate reductase respiratory complex transmembrane subunits"/>
    <property type="match status" value="1"/>
</dbReference>
<dbReference type="GO" id="GO:0016020">
    <property type="term" value="C:membrane"/>
    <property type="evidence" value="ECO:0007669"/>
    <property type="project" value="UniProtKB-SubCell"/>
</dbReference>
<evidence type="ECO:0000256" key="4">
    <source>
        <dbReference type="ARBA" id="ARBA00020076"/>
    </source>
</evidence>
<accession>A0A085KBA4</accession>
<dbReference type="STRING" id="13690.AX777_20165"/>
<evidence type="ECO:0000256" key="5">
    <source>
        <dbReference type="ARBA" id="ARBA00022617"/>
    </source>
</evidence>
<dbReference type="InterPro" id="IPR034804">
    <property type="entry name" value="SQR/QFR_C/D"/>
</dbReference>